<organism evidence="1">
    <name type="scientific">Anguilla anguilla</name>
    <name type="common">European freshwater eel</name>
    <name type="synonym">Muraena anguilla</name>
    <dbReference type="NCBI Taxonomy" id="7936"/>
    <lineage>
        <taxon>Eukaryota</taxon>
        <taxon>Metazoa</taxon>
        <taxon>Chordata</taxon>
        <taxon>Craniata</taxon>
        <taxon>Vertebrata</taxon>
        <taxon>Euteleostomi</taxon>
        <taxon>Actinopterygii</taxon>
        <taxon>Neopterygii</taxon>
        <taxon>Teleostei</taxon>
        <taxon>Anguilliformes</taxon>
        <taxon>Anguillidae</taxon>
        <taxon>Anguilla</taxon>
    </lineage>
</organism>
<evidence type="ECO:0000313" key="1">
    <source>
        <dbReference type="EMBL" id="JAH04207.1"/>
    </source>
</evidence>
<protein>
    <submittedName>
        <fullName evidence="1">Uncharacterized protein</fullName>
    </submittedName>
</protein>
<reference evidence="1" key="2">
    <citation type="journal article" date="2015" name="Fish Shellfish Immunol.">
        <title>Early steps in the European eel (Anguilla anguilla)-Vibrio vulnificus interaction in the gills: Role of the RtxA13 toxin.</title>
        <authorList>
            <person name="Callol A."/>
            <person name="Pajuelo D."/>
            <person name="Ebbesson L."/>
            <person name="Teles M."/>
            <person name="MacKenzie S."/>
            <person name="Amaro C."/>
        </authorList>
    </citation>
    <scope>NUCLEOTIDE SEQUENCE</scope>
</reference>
<proteinExistence type="predicted"/>
<name>A0A0E9PIS6_ANGAN</name>
<dbReference type="EMBL" id="GBXM01104370">
    <property type="protein sequence ID" value="JAH04207.1"/>
    <property type="molecule type" value="Transcribed_RNA"/>
</dbReference>
<reference evidence="1" key="1">
    <citation type="submission" date="2014-11" db="EMBL/GenBank/DDBJ databases">
        <authorList>
            <person name="Amaro Gonzalez C."/>
        </authorList>
    </citation>
    <scope>NUCLEOTIDE SEQUENCE</scope>
</reference>
<dbReference type="AlphaFoldDB" id="A0A0E9PIS6"/>
<sequence>MFFVHFVCNTLTSLVCSSDVNLLINICNSLSF</sequence>
<accession>A0A0E9PIS6</accession>